<evidence type="ECO:0000256" key="3">
    <source>
        <dbReference type="ARBA" id="ARBA00023125"/>
    </source>
</evidence>
<protein>
    <recommendedName>
        <fullName evidence="7">Zn(2)-C6 fungal-type domain-containing protein</fullName>
    </recommendedName>
</protein>
<accession>A0A2C5YRS4</accession>
<evidence type="ECO:0000256" key="2">
    <source>
        <dbReference type="ARBA" id="ARBA00023015"/>
    </source>
</evidence>
<dbReference type="Pfam" id="PF00172">
    <property type="entry name" value="Zn_clus"/>
    <property type="match status" value="1"/>
</dbReference>
<dbReference type="GO" id="GO:0005634">
    <property type="term" value="C:nucleus"/>
    <property type="evidence" value="ECO:0007669"/>
    <property type="project" value="UniProtKB-SubCell"/>
</dbReference>
<name>A0A2C5YRS4_9HYPO</name>
<evidence type="ECO:0000256" key="5">
    <source>
        <dbReference type="ARBA" id="ARBA00023242"/>
    </source>
</evidence>
<sequence>MASGEERARRNVACVNCRDSKVRCKTEQSSGQACQRCARLKISCVFDKRHKRVTRRSKLEQLERELESIKQAVDPQSRSSVGHSPQPLQQAGRAASPASRGASGPTLAQAKQFSSLASKPRMLGQQLVSGCDIDWYFGKFLECYHGLMPVLRKKAPNECFDANPTLFWTVVYVACRRYARDSALLSALVEHLGAHMWTVAAAPALSLEAIHTLVLLGTWPLPSIRFMTDPTPTLACLSLNAAKLLGCHTGRGSHPHFALGPRQPFAASDEQVSSTWMACCVLAQRAARSSGTPPPAIQFGDTGPSRALQSYAWAGLVAVYKTQRFLNHW</sequence>
<reference evidence="8 9" key="1">
    <citation type="submission" date="2017-06" db="EMBL/GenBank/DDBJ databases">
        <title>Ant-infecting Ophiocordyceps genomes reveal a high diversity of potential behavioral manipulation genes and a possible major role for enterotoxins.</title>
        <authorList>
            <person name="De Bekker C."/>
            <person name="Evans H.C."/>
            <person name="Brachmann A."/>
            <person name="Hughes D.P."/>
        </authorList>
    </citation>
    <scope>NUCLEOTIDE SEQUENCE [LARGE SCALE GENOMIC DNA]</scope>
    <source>
        <strain evidence="8 9">1348a</strain>
    </source>
</reference>
<dbReference type="OrthoDB" id="2341546at2759"/>
<keyword evidence="9" id="KW-1185">Reference proteome</keyword>
<dbReference type="AlphaFoldDB" id="A0A2C5YRS4"/>
<evidence type="ECO:0000259" key="7">
    <source>
        <dbReference type="PROSITE" id="PS50048"/>
    </source>
</evidence>
<dbReference type="InterPro" id="IPR036864">
    <property type="entry name" value="Zn2-C6_fun-type_DNA-bd_sf"/>
</dbReference>
<feature type="domain" description="Zn(2)-C6 fungal-type" evidence="7">
    <location>
        <begin position="13"/>
        <end position="46"/>
    </location>
</feature>
<dbReference type="GO" id="GO:0008270">
    <property type="term" value="F:zinc ion binding"/>
    <property type="evidence" value="ECO:0007669"/>
    <property type="project" value="InterPro"/>
</dbReference>
<gene>
    <name evidence="8" type="ORF">CDD82_7649</name>
</gene>
<keyword evidence="4" id="KW-0804">Transcription</keyword>
<organism evidence="8 9">
    <name type="scientific">Ophiocordyceps australis</name>
    <dbReference type="NCBI Taxonomy" id="1399860"/>
    <lineage>
        <taxon>Eukaryota</taxon>
        <taxon>Fungi</taxon>
        <taxon>Dikarya</taxon>
        <taxon>Ascomycota</taxon>
        <taxon>Pezizomycotina</taxon>
        <taxon>Sordariomycetes</taxon>
        <taxon>Hypocreomycetidae</taxon>
        <taxon>Hypocreales</taxon>
        <taxon>Ophiocordycipitaceae</taxon>
        <taxon>Ophiocordyceps</taxon>
    </lineage>
</organism>
<dbReference type="PANTHER" id="PTHR31845:SF21">
    <property type="entry name" value="REGULATORY PROTEIN LEU3"/>
    <property type="match status" value="1"/>
</dbReference>
<dbReference type="PROSITE" id="PS50048">
    <property type="entry name" value="ZN2_CY6_FUNGAL_2"/>
    <property type="match status" value="1"/>
</dbReference>
<keyword evidence="5" id="KW-0539">Nucleus</keyword>
<evidence type="ECO:0000313" key="8">
    <source>
        <dbReference type="EMBL" id="PHH69611.1"/>
    </source>
</evidence>
<dbReference type="GO" id="GO:0000981">
    <property type="term" value="F:DNA-binding transcription factor activity, RNA polymerase II-specific"/>
    <property type="evidence" value="ECO:0007669"/>
    <property type="project" value="InterPro"/>
</dbReference>
<keyword evidence="2" id="KW-0805">Transcription regulation</keyword>
<dbReference type="Proteomes" id="UP000224854">
    <property type="component" value="Unassembled WGS sequence"/>
</dbReference>
<dbReference type="SUPFAM" id="SSF57701">
    <property type="entry name" value="Zn2/Cys6 DNA-binding domain"/>
    <property type="match status" value="1"/>
</dbReference>
<feature type="compositionally biased region" description="Low complexity" evidence="6">
    <location>
        <begin position="91"/>
        <end position="105"/>
    </location>
</feature>
<dbReference type="PROSITE" id="PS00463">
    <property type="entry name" value="ZN2_CY6_FUNGAL_1"/>
    <property type="match status" value="1"/>
</dbReference>
<dbReference type="SMART" id="SM00066">
    <property type="entry name" value="GAL4"/>
    <property type="match status" value="1"/>
</dbReference>
<evidence type="ECO:0000256" key="1">
    <source>
        <dbReference type="ARBA" id="ARBA00004123"/>
    </source>
</evidence>
<dbReference type="InterPro" id="IPR001138">
    <property type="entry name" value="Zn2Cys6_DnaBD"/>
</dbReference>
<proteinExistence type="predicted"/>
<keyword evidence="3" id="KW-0238">DNA-binding</keyword>
<comment type="caution">
    <text evidence="8">The sequence shown here is derived from an EMBL/GenBank/DDBJ whole genome shotgun (WGS) entry which is preliminary data.</text>
</comment>
<evidence type="ECO:0000313" key="9">
    <source>
        <dbReference type="Proteomes" id="UP000224854"/>
    </source>
</evidence>
<dbReference type="PANTHER" id="PTHR31845">
    <property type="entry name" value="FINGER DOMAIN PROTEIN, PUTATIVE-RELATED"/>
    <property type="match status" value="1"/>
</dbReference>
<feature type="region of interest" description="Disordered" evidence="6">
    <location>
        <begin position="69"/>
        <end position="105"/>
    </location>
</feature>
<dbReference type="EMBL" id="NJEU01000910">
    <property type="protein sequence ID" value="PHH69611.1"/>
    <property type="molecule type" value="Genomic_DNA"/>
</dbReference>
<dbReference type="CDD" id="cd00067">
    <property type="entry name" value="GAL4"/>
    <property type="match status" value="1"/>
</dbReference>
<comment type="subcellular location">
    <subcellularLocation>
        <location evidence="1">Nucleus</location>
    </subcellularLocation>
</comment>
<dbReference type="Gene3D" id="4.10.240.10">
    <property type="entry name" value="Zn(2)-C6 fungal-type DNA-binding domain"/>
    <property type="match status" value="1"/>
</dbReference>
<evidence type="ECO:0000256" key="6">
    <source>
        <dbReference type="SAM" id="MobiDB-lite"/>
    </source>
</evidence>
<dbReference type="InterPro" id="IPR051089">
    <property type="entry name" value="prtT"/>
</dbReference>
<dbReference type="GO" id="GO:0000976">
    <property type="term" value="F:transcription cis-regulatory region binding"/>
    <property type="evidence" value="ECO:0007669"/>
    <property type="project" value="TreeGrafter"/>
</dbReference>
<feature type="compositionally biased region" description="Polar residues" evidence="6">
    <location>
        <begin position="74"/>
        <end position="89"/>
    </location>
</feature>
<evidence type="ECO:0000256" key="4">
    <source>
        <dbReference type="ARBA" id="ARBA00023163"/>
    </source>
</evidence>